<dbReference type="Gene3D" id="3.30.70.890">
    <property type="entry name" value="GHMP kinase, C-terminal domain"/>
    <property type="match status" value="1"/>
</dbReference>
<dbReference type="Proteomes" id="UP000594034">
    <property type="component" value="Chromosome"/>
</dbReference>
<protein>
    <recommendedName>
        <fullName evidence="4 12">Homoserine kinase</fullName>
        <shortName evidence="12">HK</shortName>
        <shortName evidence="12">HSK</shortName>
        <ecNumber evidence="3 12">2.7.1.39</ecNumber>
    </recommendedName>
</protein>
<comment type="catalytic activity">
    <reaction evidence="11 12">
        <text>L-homoserine + ATP = O-phospho-L-homoserine + ADP + H(+)</text>
        <dbReference type="Rhea" id="RHEA:13985"/>
        <dbReference type="ChEBI" id="CHEBI:15378"/>
        <dbReference type="ChEBI" id="CHEBI:30616"/>
        <dbReference type="ChEBI" id="CHEBI:57476"/>
        <dbReference type="ChEBI" id="CHEBI:57590"/>
        <dbReference type="ChEBI" id="CHEBI:456216"/>
        <dbReference type="EC" id="2.7.1.39"/>
    </reaction>
</comment>
<dbReference type="InterPro" id="IPR000870">
    <property type="entry name" value="Homoserine_kinase"/>
</dbReference>
<dbReference type="InterPro" id="IPR036554">
    <property type="entry name" value="GHMP_kinase_C_sf"/>
</dbReference>
<dbReference type="UniPathway" id="UPA00050">
    <property type="reaction ID" value="UER00064"/>
</dbReference>
<feature type="domain" description="GHMP kinase C-terminal" evidence="14">
    <location>
        <begin position="246"/>
        <end position="301"/>
    </location>
</feature>
<dbReference type="GO" id="GO:0009088">
    <property type="term" value="P:threonine biosynthetic process"/>
    <property type="evidence" value="ECO:0007669"/>
    <property type="project" value="UniProtKB-UniRule"/>
</dbReference>
<comment type="similarity">
    <text evidence="2 12">Belongs to the GHMP kinase family. Homoserine kinase subfamily.</text>
</comment>
<dbReference type="InterPro" id="IPR006204">
    <property type="entry name" value="GHMP_kinase_N_dom"/>
</dbReference>
<dbReference type="PIRSF" id="PIRSF000676">
    <property type="entry name" value="Homoser_kin"/>
    <property type="match status" value="1"/>
</dbReference>
<dbReference type="AlphaFoldDB" id="A0A5J6WTD6"/>
<keyword evidence="10 12" id="KW-0067">ATP-binding</keyword>
<keyword evidence="7 12" id="KW-0791">Threonine biosynthesis</keyword>
<accession>A0A5J6WTD6</accession>
<dbReference type="KEGG" id="asim:FE240_04780"/>
<feature type="domain" description="GHMP kinase N-terminal" evidence="13">
    <location>
        <begin position="84"/>
        <end position="164"/>
    </location>
</feature>
<evidence type="ECO:0000256" key="10">
    <source>
        <dbReference type="ARBA" id="ARBA00022840"/>
    </source>
</evidence>
<dbReference type="PROSITE" id="PS00627">
    <property type="entry name" value="GHMP_KINASES_ATP"/>
    <property type="match status" value="1"/>
</dbReference>
<dbReference type="InterPro" id="IPR014721">
    <property type="entry name" value="Ribsml_uS5_D2-typ_fold_subgr"/>
</dbReference>
<evidence type="ECO:0000256" key="2">
    <source>
        <dbReference type="ARBA" id="ARBA00007370"/>
    </source>
</evidence>
<evidence type="ECO:0000256" key="5">
    <source>
        <dbReference type="ARBA" id="ARBA00022605"/>
    </source>
</evidence>
<gene>
    <name evidence="12 15" type="primary">thrB</name>
    <name evidence="15" type="ORF">FE240_04780</name>
</gene>
<dbReference type="NCBIfam" id="TIGR00191">
    <property type="entry name" value="thrB"/>
    <property type="match status" value="1"/>
</dbReference>
<dbReference type="PANTHER" id="PTHR20861:SF1">
    <property type="entry name" value="HOMOSERINE KINASE"/>
    <property type="match status" value="1"/>
</dbReference>
<evidence type="ECO:0000256" key="11">
    <source>
        <dbReference type="ARBA" id="ARBA00049375"/>
    </source>
</evidence>
<evidence type="ECO:0000256" key="1">
    <source>
        <dbReference type="ARBA" id="ARBA00005015"/>
    </source>
</evidence>
<dbReference type="NCBIfam" id="NF002288">
    <property type="entry name" value="PRK01212.1-4"/>
    <property type="match status" value="1"/>
</dbReference>
<dbReference type="Gene3D" id="3.30.230.10">
    <property type="match status" value="1"/>
</dbReference>
<comment type="subcellular location">
    <subcellularLocation>
        <location evidence="12">Cytoplasm</location>
    </subcellularLocation>
</comment>
<dbReference type="InterPro" id="IPR013750">
    <property type="entry name" value="GHMP_kinase_C_dom"/>
</dbReference>
<dbReference type="RefSeq" id="WP_042048236.1">
    <property type="nucleotide sequence ID" value="NZ_CDBY01000071.1"/>
</dbReference>
<keyword evidence="5 12" id="KW-0028">Amino-acid biosynthesis</keyword>
<evidence type="ECO:0000256" key="3">
    <source>
        <dbReference type="ARBA" id="ARBA00012078"/>
    </source>
</evidence>
<dbReference type="SUPFAM" id="SSF54211">
    <property type="entry name" value="Ribosomal protein S5 domain 2-like"/>
    <property type="match status" value="1"/>
</dbReference>
<dbReference type="HAMAP" id="MF_00384">
    <property type="entry name" value="Homoser_kinase"/>
    <property type="match status" value="1"/>
</dbReference>
<evidence type="ECO:0000259" key="14">
    <source>
        <dbReference type="Pfam" id="PF08544"/>
    </source>
</evidence>
<keyword evidence="8 12" id="KW-0547">Nucleotide-binding</keyword>
<dbReference type="PANTHER" id="PTHR20861">
    <property type="entry name" value="HOMOSERINE/4-DIPHOSPHOCYTIDYL-2-C-METHYL-D-ERYTHRITOL KINASE"/>
    <property type="match status" value="1"/>
</dbReference>
<keyword evidence="9 12" id="KW-0418">Kinase</keyword>
<dbReference type="Pfam" id="PF00288">
    <property type="entry name" value="GHMP_kinases_N"/>
    <property type="match status" value="1"/>
</dbReference>
<dbReference type="GO" id="GO:0005524">
    <property type="term" value="F:ATP binding"/>
    <property type="evidence" value="ECO:0007669"/>
    <property type="project" value="UniProtKB-UniRule"/>
</dbReference>
<evidence type="ECO:0000256" key="4">
    <source>
        <dbReference type="ARBA" id="ARBA00017858"/>
    </source>
</evidence>
<dbReference type="SUPFAM" id="SSF55060">
    <property type="entry name" value="GHMP Kinase, C-terminal domain"/>
    <property type="match status" value="1"/>
</dbReference>
<dbReference type="InterPro" id="IPR006203">
    <property type="entry name" value="GHMP_knse_ATP-bd_CS"/>
</dbReference>
<comment type="function">
    <text evidence="12">Catalyzes the ATP-dependent phosphorylation of L-homoserine to L-homoserine phosphate.</text>
</comment>
<dbReference type="EC" id="2.7.1.39" evidence="3 12"/>
<keyword evidence="12" id="KW-0963">Cytoplasm</keyword>
<evidence type="ECO:0000256" key="6">
    <source>
        <dbReference type="ARBA" id="ARBA00022679"/>
    </source>
</evidence>
<evidence type="ECO:0000313" key="15">
    <source>
        <dbReference type="EMBL" id="QFI54070.1"/>
    </source>
</evidence>
<dbReference type="PRINTS" id="PR00958">
    <property type="entry name" value="HOMSERKINASE"/>
</dbReference>
<keyword evidence="6 12" id="KW-0808">Transferase</keyword>
<sequence length="326" mass="34633">MSADMCQGGSVVAYAPASSANLSVGFDVLGAALAPIDGSLLGDRVLVEAAEQPFALAAVGRYAHKLPDDPKKNILYDCWVAYGEALEKRGLTLKPLRMVLEKNLPVGSGLGSSACSVVAALEGLNAFHGAPLDEHDLLLLMGEMEGRISGGVHYDNVAPCYLGGLQLIVEEAGIISQGIPTFEQWYWVVCYPGTVVSTAAARAILPAQYRRQECLTYGRRLAAFVHASYTGQEPLAASVLKDVIAEPYRAALIEGFHEVREHAAQNGALATGISGSGPTVFSVLKDATQAERLKAWLEANFVKNEDGFARVCKLDLQGARITGSEL</sequence>
<evidence type="ECO:0000259" key="13">
    <source>
        <dbReference type="Pfam" id="PF00288"/>
    </source>
</evidence>
<name>A0A5J6WTD6_9GAMM</name>
<evidence type="ECO:0000256" key="9">
    <source>
        <dbReference type="ARBA" id="ARBA00022777"/>
    </source>
</evidence>
<dbReference type="GO" id="GO:0004413">
    <property type="term" value="F:homoserine kinase activity"/>
    <property type="evidence" value="ECO:0007669"/>
    <property type="project" value="UniProtKB-UniRule"/>
</dbReference>
<reference evidence="15 16" key="1">
    <citation type="submission" date="2019-05" db="EMBL/GenBank/DDBJ databases">
        <title>OXA-830, a novel chromosomally encoded expanded-spectrum class D beta-lactamase in Aeromonas simiae.</title>
        <authorList>
            <person name="Zhou W."/>
            <person name="Chen Q."/>
        </authorList>
    </citation>
    <scope>NUCLEOTIDE SEQUENCE [LARGE SCALE GENOMIC DNA]</scope>
    <source>
        <strain evidence="15 16">A6</strain>
    </source>
</reference>
<evidence type="ECO:0000256" key="12">
    <source>
        <dbReference type="HAMAP-Rule" id="MF_00384"/>
    </source>
</evidence>
<evidence type="ECO:0000256" key="7">
    <source>
        <dbReference type="ARBA" id="ARBA00022697"/>
    </source>
</evidence>
<dbReference type="InterPro" id="IPR020568">
    <property type="entry name" value="Ribosomal_Su5_D2-typ_SF"/>
</dbReference>
<keyword evidence="16" id="KW-1185">Reference proteome</keyword>
<dbReference type="EMBL" id="CP040449">
    <property type="protein sequence ID" value="QFI54070.1"/>
    <property type="molecule type" value="Genomic_DNA"/>
</dbReference>
<organism evidence="15 16">
    <name type="scientific">Aeromonas simiae</name>
    <dbReference type="NCBI Taxonomy" id="218936"/>
    <lineage>
        <taxon>Bacteria</taxon>
        <taxon>Pseudomonadati</taxon>
        <taxon>Pseudomonadota</taxon>
        <taxon>Gammaproteobacteria</taxon>
        <taxon>Aeromonadales</taxon>
        <taxon>Aeromonadaceae</taxon>
        <taxon>Aeromonas</taxon>
    </lineage>
</organism>
<evidence type="ECO:0000256" key="8">
    <source>
        <dbReference type="ARBA" id="ARBA00022741"/>
    </source>
</evidence>
<proteinExistence type="inferred from homology"/>
<dbReference type="Pfam" id="PF08544">
    <property type="entry name" value="GHMP_kinases_C"/>
    <property type="match status" value="1"/>
</dbReference>
<evidence type="ECO:0000313" key="16">
    <source>
        <dbReference type="Proteomes" id="UP000594034"/>
    </source>
</evidence>
<dbReference type="OrthoDB" id="9769912at2"/>
<comment type="pathway">
    <text evidence="1 12">Amino-acid biosynthesis; L-threonine biosynthesis; L-threonine from L-aspartate: step 4/5.</text>
</comment>
<dbReference type="GO" id="GO:0005737">
    <property type="term" value="C:cytoplasm"/>
    <property type="evidence" value="ECO:0007669"/>
    <property type="project" value="UniProtKB-SubCell"/>
</dbReference>
<feature type="binding site" evidence="12">
    <location>
        <begin position="105"/>
        <end position="115"/>
    </location>
    <ligand>
        <name>ATP</name>
        <dbReference type="ChEBI" id="CHEBI:30616"/>
    </ligand>
</feature>